<accession>A0A7K1KU78</accession>
<protein>
    <recommendedName>
        <fullName evidence="5">Capsular polysaccharide biosynthesis protein</fullName>
    </recommendedName>
</protein>
<dbReference type="AlphaFoldDB" id="A0A7K1KU78"/>
<dbReference type="RefSeq" id="WP_156214629.1">
    <property type="nucleotide sequence ID" value="NZ_WOFH01000001.1"/>
</dbReference>
<evidence type="ECO:0000313" key="3">
    <source>
        <dbReference type="EMBL" id="MUN35740.1"/>
    </source>
</evidence>
<evidence type="ECO:0000256" key="2">
    <source>
        <dbReference type="SAM" id="Phobius"/>
    </source>
</evidence>
<comment type="caution">
    <text evidence="3">The sequence shown here is derived from an EMBL/GenBank/DDBJ whole genome shotgun (WGS) entry which is preliminary data.</text>
</comment>
<evidence type="ECO:0000313" key="4">
    <source>
        <dbReference type="Proteomes" id="UP000432015"/>
    </source>
</evidence>
<organism evidence="3 4">
    <name type="scientific">Actinomadura litoris</name>
    <dbReference type="NCBI Taxonomy" id="2678616"/>
    <lineage>
        <taxon>Bacteria</taxon>
        <taxon>Bacillati</taxon>
        <taxon>Actinomycetota</taxon>
        <taxon>Actinomycetes</taxon>
        <taxon>Streptosporangiales</taxon>
        <taxon>Thermomonosporaceae</taxon>
        <taxon>Actinomadura</taxon>
    </lineage>
</organism>
<feature type="compositionally biased region" description="Low complexity" evidence="1">
    <location>
        <begin position="229"/>
        <end position="241"/>
    </location>
</feature>
<keyword evidence="4" id="KW-1185">Reference proteome</keyword>
<reference evidence="3 4" key="1">
    <citation type="submission" date="2019-11" db="EMBL/GenBank/DDBJ databases">
        <authorList>
            <person name="Cao P."/>
        </authorList>
    </citation>
    <scope>NUCLEOTIDE SEQUENCE [LARGE SCALE GENOMIC DNA]</scope>
    <source>
        <strain evidence="3 4">NEAU-AAG5</strain>
    </source>
</reference>
<proteinExistence type="predicted"/>
<evidence type="ECO:0000256" key="1">
    <source>
        <dbReference type="SAM" id="MobiDB-lite"/>
    </source>
</evidence>
<feature type="region of interest" description="Disordered" evidence="1">
    <location>
        <begin position="219"/>
        <end position="241"/>
    </location>
</feature>
<keyword evidence="2" id="KW-1133">Transmembrane helix</keyword>
<name>A0A7K1KU78_9ACTN</name>
<keyword evidence="2" id="KW-0472">Membrane</keyword>
<dbReference type="EMBL" id="WOFH01000001">
    <property type="protein sequence ID" value="MUN35740.1"/>
    <property type="molecule type" value="Genomic_DNA"/>
</dbReference>
<feature type="transmembrane region" description="Helical" evidence="2">
    <location>
        <begin position="197"/>
        <end position="215"/>
    </location>
</feature>
<sequence>MPQREAIEPKGAVADTPEPPAPAERRAGFLARRVGRPVAAFTRRFGPALALVLTGTLGGLGYSLVVPATYTATAYVLVVDEGAGGARGPAAVSFAQAYGRLAPLPETLRHSSLPLPKVARGATREHIQASTSPETPLVRLTGSGASAADAAGFANAAADALVRYGTSHRADTGVRVALMSLAGRPAAPTSPNLPLDVAVGTASGILLAGLGAAILSGRRRKGSHDASSRSRANAANAANGV</sequence>
<gene>
    <name evidence="3" type="ORF">GNZ18_03890</name>
</gene>
<feature type="region of interest" description="Disordered" evidence="1">
    <location>
        <begin position="1"/>
        <end position="23"/>
    </location>
</feature>
<dbReference type="Proteomes" id="UP000432015">
    <property type="component" value="Unassembled WGS sequence"/>
</dbReference>
<evidence type="ECO:0008006" key="5">
    <source>
        <dbReference type="Google" id="ProtNLM"/>
    </source>
</evidence>
<keyword evidence="2" id="KW-0812">Transmembrane</keyword>